<keyword evidence="7" id="KW-0239">DNA-directed DNA polymerase</keyword>
<dbReference type="InterPro" id="IPR003141">
    <property type="entry name" value="Pol/His_phosphatase_N"/>
</dbReference>
<dbReference type="NCBIfam" id="NF005298">
    <property type="entry name" value="PRK06826.1"/>
    <property type="match status" value="1"/>
</dbReference>
<dbReference type="Pfam" id="PF02811">
    <property type="entry name" value="PHP"/>
    <property type="match status" value="1"/>
</dbReference>
<keyword evidence="5" id="KW-0548">Nucleotidyltransferase</keyword>
<dbReference type="InterPro" id="IPR040982">
    <property type="entry name" value="DNA_pol3_finger"/>
</dbReference>
<dbReference type="NCBIfam" id="NF004226">
    <property type="entry name" value="PRK05673.1"/>
    <property type="match status" value="1"/>
</dbReference>
<dbReference type="Gene3D" id="1.10.150.870">
    <property type="match status" value="1"/>
</dbReference>
<accession>A0A150WDV9</accession>
<evidence type="ECO:0000256" key="1">
    <source>
        <dbReference type="ARBA" id="ARBA00004496"/>
    </source>
</evidence>
<dbReference type="InterPro" id="IPR004013">
    <property type="entry name" value="PHP_dom"/>
</dbReference>
<feature type="domain" description="Polymerase/histidinol phosphatase N-terminal" evidence="9">
    <location>
        <begin position="4"/>
        <end position="71"/>
    </location>
</feature>
<comment type="catalytic activity">
    <reaction evidence="8">
        <text>DNA(n) + a 2'-deoxyribonucleoside 5'-triphosphate = DNA(n+1) + diphosphate</text>
        <dbReference type="Rhea" id="RHEA:22508"/>
        <dbReference type="Rhea" id="RHEA-COMP:17339"/>
        <dbReference type="Rhea" id="RHEA-COMP:17340"/>
        <dbReference type="ChEBI" id="CHEBI:33019"/>
        <dbReference type="ChEBI" id="CHEBI:61560"/>
        <dbReference type="ChEBI" id="CHEBI:173112"/>
        <dbReference type="EC" id="2.7.7.7"/>
    </reaction>
</comment>
<dbReference type="CDD" id="cd04485">
    <property type="entry name" value="DnaE_OBF"/>
    <property type="match status" value="1"/>
</dbReference>
<dbReference type="GO" id="GO:0003887">
    <property type="term" value="F:DNA-directed DNA polymerase activity"/>
    <property type="evidence" value="ECO:0007669"/>
    <property type="project" value="UniProtKB-KW"/>
</dbReference>
<dbReference type="NCBIfam" id="TIGR00594">
    <property type="entry name" value="polc"/>
    <property type="match status" value="1"/>
</dbReference>
<evidence type="ECO:0000313" key="10">
    <source>
        <dbReference type="EMBL" id="KYG61176.1"/>
    </source>
</evidence>
<evidence type="ECO:0000313" key="11">
    <source>
        <dbReference type="Proteomes" id="UP000075391"/>
    </source>
</evidence>
<dbReference type="Pfam" id="PF01336">
    <property type="entry name" value="tRNA_anti-codon"/>
    <property type="match status" value="1"/>
</dbReference>
<dbReference type="GO" id="GO:0005737">
    <property type="term" value="C:cytoplasm"/>
    <property type="evidence" value="ECO:0007669"/>
    <property type="project" value="UniProtKB-SubCell"/>
</dbReference>
<proteinExistence type="predicted"/>
<dbReference type="Pfam" id="PF07733">
    <property type="entry name" value="DNA_pol3_alpha"/>
    <property type="match status" value="1"/>
</dbReference>
<dbReference type="Gene3D" id="3.20.20.140">
    <property type="entry name" value="Metal-dependent hydrolases"/>
    <property type="match status" value="1"/>
</dbReference>
<evidence type="ECO:0000256" key="3">
    <source>
        <dbReference type="ARBA" id="ARBA00019114"/>
    </source>
</evidence>
<dbReference type="InterPro" id="IPR041931">
    <property type="entry name" value="DNA_pol3_alpha_thumb_dom"/>
</dbReference>
<organism evidence="10 11">
    <name type="scientific">Bdellovibrio bacteriovorus</name>
    <dbReference type="NCBI Taxonomy" id="959"/>
    <lineage>
        <taxon>Bacteria</taxon>
        <taxon>Pseudomonadati</taxon>
        <taxon>Bdellovibrionota</taxon>
        <taxon>Bdellovibrionia</taxon>
        <taxon>Bdellovibrionales</taxon>
        <taxon>Pseudobdellovibrionaceae</taxon>
        <taxon>Bdellovibrio</taxon>
    </lineage>
</organism>
<dbReference type="InterPro" id="IPR029460">
    <property type="entry name" value="DNAPol_HHH"/>
</dbReference>
<gene>
    <name evidence="10" type="ORF">AZI85_09510</name>
</gene>
<dbReference type="InterPro" id="IPR016195">
    <property type="entry name" value="Pol/histidinol_Pase-like"/>
</dbReference>
<reference evidence="10 11" key="1">
    <citation type="submission" date="2016-03" db="EMBL/GenBank/DDBJ databases">
        <authorList>
            <person name="Ploux O."/>
        </authorList>
    </citation>
    <scope>NUCLEOTIDE SEQUENCE [LARGE SCALE GENOMIC DNA]</scope>
    <source>
        <strain evidence="10 11">BER2</strain>
    </source>
</reference>
<dbReference type="GO" id="GO:0006260">
    <property type="term" value="P:DNA replication"/>
    <property type="evidence" value="ECO:0007669"/>
    <property type="project" value="UniProtKB-KW"/>
</dbReference>
<dbReference type="SUPFAM" id="SSF89550">
    <property type="entry name" value="PHP domain-like"/>
    <property type="match status" value="1"/>
</dbReference>
<dbReference type="EC" id="2.7.7.7" evidence="2"/>
<dbReference type="InterPro" id="IPR011708">
    <property type="entry name" value="DNA_pol3_alpha_NTPase_dom"/>
</dbReference>
<comment type="subcellular location">
    <subcellularLocation>
        <location evidence="1">Cytoplasm</location>
    </subcellularLocation>
</comment>
<dbReference type="GO" id="GO:0008408">
    <property type="term" value="F:3'-5' exonuclease activity"/>
    <property type="evidence" value="ECO:0007669"/>
    <property type="project" value="InterPro"/>
</dbReference>
<comment type="caution">
    <text evidence="10">The sequence shown here is derived from an EMBL/GenBank/DDBJ whole genome shotgun (WGS) entry which is preliminary data.</text>
</comment>
<sequence>MSFVHLHVHSEYSLLEAAARVKAIAKKAAAMNMPAVALTDNGNMFGAVEFYFACKDNNVKPILGLDAYLAAGSRLEKKQDRDQVSQGPRRLVFLAQNIQGYRNLSKLSTIGYQEGFYWKPRIDYEVIKEYNSDLICLTGGLRGEVAEAFLREGPDVALAKIRQLKEIFGDRLYLEMCRTGVSEWNQINPFLMEASKITGVQLVASNDVHYMTQDDQIAQEVLICIGTNKTLSDESRFRLGTDEFYFKKSEQMQELFADVPEAVSNTLQIAERCDVKFKLKDENGKPIYHLPTFPTPEGVSLKDDIARRAKEGLLARFEEAELRGETVPEEKKPEYYARLDYELGIIDRMGFNGYFLIVQDFIGWAKDHDIPVGPGRGSGAGSLVAYCLRITDLDPLPNFLLFERFLNPERISMPDFDIDFCQDRRQEVIRYVTEKYGQESVSQIITYGKLQTRAALKDVGRVLGMLFSEVDQVTKLIPDKLGISLKESLEMEPRLTEMMEMNPTVATMIDLAQRVEGMVRNAGIHAAGVIIGDGQLVKHAPLYKGADGEQVVQYDMKHAEKIGLIKFDFLGLKTLTHINMALKLIKKNRGKEITSKMIPMNDAATFEMMSRGDTAGVFQFEGEGITDATRKIRPSSFADITAITSLYRPGPMANIPDFTDRKHGKAPVEYLLEDTREVLSETYGIMVYQEQVMGIASKIAGYSLGEADMLRRAMGKKIKEEMDQHRERFMKGAVERGHNKEKSSELFDLMYKFADYGFNKSHAAAYSVVTLQTAWLKCHYPVEFFAALLSTELSDTEKIVKYSKDAAKRGITVKPPHVNFSEYLFGAHGDEIYFGLGAIKGVGQGAVEAIIEARNSLPDKKFNSLDEFFNSIDLRRVNKKVIECLIKAGAFEGFGVHRAQMMAGYQKYLDRAQGLQKDKELGQASLFDLGPSAETKVTLEETKPWSRTASLAYEKEVLGFYLSDHPLKGFDTLSEIWTTCKVAELPAQMPAPGSPEAEALKAAKKDWKNRDAGKKKIVVAGLITELRELITKKGTRMAFGKIEDLTGACELVIFPDSYARFEAQLRDERPVLIGGALEVEEGVAKIMVDSVSPMEDILKKTKRMVLRLDKIDPNDYPRLHSLMKDYPGTTSVSFEIEIPEVSRRVLMDAGEATGVAVNNEFFEGVHSVFGRTDFIELRS</sequence>
<keyword evidence="4" id="KW-0808">Transferase</keyword>
<dbReference type="InterPro" id="IPR004805">
    <property type="entry name" value="DnaE2/DnaE/PolC"/>
</dbReference>
<evidence type="ECO:0000256" key="2">
    <source>
        <dbReference type="ARBA" id="ARBA00012417"/>
    </source>
</evidence>
<evidence type="ECO:0000256" key="7">
    <source>
        <dbReference type="ARBA" id="ARBA00022932"/>
    </source>
</evidence>
<dbReference type="GO" id="GO:0003676">
    <property type="term" value="F:nucleic acid binding"/>
    <property type="evidence" value="ECO:0007669"/>
    <property type="project" value="InterPro"/>
</dbReference>
<dbReference type="OrthoDB" id="5287029at2"/>
<evidence type="ECO:0000256" key="5">
    <source>
        <dbReference type="ARBA" id="ARBA00022695"/>
    </source>
</evidence>
<evidence type="ECO:0000259" key="9">
    <source>
        <dbReference type="SMART" id="SM00481"/>
    </source>
</evidence>
<keyword evidence="6" id="KW-0235">DNA replication</keyword>
<dbReference type="Pfam" id="PF17657">
    <property type="entry name" value="DNA_pol3_finger"/>
    <property type="match status" value="1"/>
</dbReference>
<dbReference type="CDD" id="cd12113">
    <property type="entry name" value="PHP_PolIIIA_DnaE3"/>
    <property type="match status" value="1"/>
</dbReference>
<dbReference type="Pfam" id="PF14579">
    <property type="entry name" value="HHH_6"/>
    <property type="match status" value="1"/>
</dbReference>
<dbReference type="Gene3D" id="1.10.10.1600">
    <property type="entry name" value="Bacterial DNA polymerase III alpha subunit, thumb domain"/>
    <property type="match status" value="1"/>
</dbReference>
<dbReference type="Proteomes" id="UP000075391">
    <property type="component" value="Unassembled WGS sequence"/>
</dbReference>
<dbReference type="PANTHER" id="PTHR32294">
    <property type="entry name" value="DNA POLYMERASE III SUBUNIT ALPHA"/>
    <property type="match status" value="1"/>
</dbReference>
<dbReference type="PANTHER" id="PTHR32294:SF0">
    <property type="entry name" value="DNA POLYMERASE III SUBUNIT ALPHA"/>
    <property type="match status" value="1"/>
</dbReference>
<protein>
    <recommendedName>
        <fullName evidence="3">DNA polymerase III subunit alpha</fullName>
        <ecNumber evidence="2">2.7.7.7</ecNumber>
    </recommendedName>
</protein>
<dbReference type="AlphaFoldDB" id="A0A150WDV9"/>
<evidence type="ECO:0000256" key="8">
    <source>
        <dbReference type="ARBA" id="ARBA00049244"/>
    </source>
</evidence>
<evidence type="ECO:0000256" key="4">
    <source>
        <dbReference type="ARBA" id="ARBA00022679"/>
    </source>
</evidence>
<dbReference type="InterPro" id="IPR004365">
    <property type="entry name" value="NA-bd_OB_tRNA"/>
</dbReference>
<evidence type="ECO:0000256" key="6">
    <source>
        <dbReference type="ARBA" id="ARBA00022705"/>
    </source>
</evidence>
<dbReference type="RefSeq" id="WP_063244543.1">
    <property type="nucleotide sequence ID" value="NZ_LUKF01000017.1"/>
</dbReference>
<dbReference type="SMART" id="SM00481">
    <property type="entry name" value="POLIIIAc"/>
    <property type="match status" value="1"/>
</dbReference>
<name>A0A150WDV9_BDEBC</name>
<dbReference type="EMBL" id="LUKF01000017">
    <property type="protein sequence ID" value="KYG61176.1"/>
    <property type="molecule type" value="Genomic_DNA"/>
</dbReference>